<evidence type="ECO:0000259" key="1">
    <source>
        <dbReference type="PROSITE" id="PS50041"/>
    </source>
</evidence>
<proteinExistence type="predicted"/>
<name>A0AAD8DTR2_MYTSE</name>
<dbReference type="Pfam" id="PF00059">
    <property type="entry name" value="Lectin_C"/>
    <property type="match status" value="2"/>
</dbReference>
<dbReference type="SUPFAM" id="SSF56436">
    <property type="entry name" value="C-type lectin-like"/>
    <property type="match status" value="2"/>
</dbReference>
<dbReference type="EMBL" id="JARGEI010000012">
    <property type="protein sequence ID" value="KAJ8722640.1"/>
    <property type="molecule type" value="Genomic_DNA"/>
</dbReference>
<dbReference type="InterPro" id="IPR016187">
    <property type="entry name" value="CTDL_fold"/>
</dbReference>
<comment type="caution">
    <text evidence="2">The sequence shown here is derived from an EMBL/GenBank/DDBJ whole genome shotgun (WGS) entry which is preliminary data.</text>
</comment>
<reference evidence="2" key="1">
    <citation type="submission" date="2023-03" db="EMBL/GenBank/DDBJ databases">
        <title>Chromosome-level genomes of two armyworms, Mythimna separata and Mythimna loreyi, provide insights into the biosynthesis and reception of sex pheromones.</title>
        <authorList>
            <person name="Zhao H."/>
        </authorList>
    </citation>
    <scope>NUCLEOTIDE SEQUENCE</scope>
    <source>
        <strain evidence="2">BeijingLab</strain>
        <tissue evidence="2">Pupa</tissue>
    </source>
</reference>
<dbReference type="InterPro" id="IPR050111">
    <property type="entry name" value="C-type_lectin/snaclec_domain"/>
</dbReference>
<dbReference type="InterPro" id="IPR016186">
    <property type="entry name" value="C-type_lectin-like/link_sf"/>
</dbReference>
<protein>
    <recommendedName>
        <fullName evidence="1">C-type lectin domain-containing protein</fullName>
    </recommendedName>
</protein>
<keyword evidence="3" id="KW-1185">Reference proteome</keyword>
<dbReference type="SMART" id="SM00034">
    <property type="entry name" value="CLECT"/>
    <property type="match status" value="2"/>
</dbReference>
<evidence type="ECO:0000313" key="3">
    <source>
        <dbReference type="Proteomes" id="UP001231518"/>
    </source>
</evidence>
<evidence type="ECO:0000313" key="2">
    <source>
        <dbReference type="EMBL" id="KAJ8722640.1"/>
    </source>
</evidence>
<accession>A0AAD8DTR2</accession>
<organism evidence="2 3">
    <name type="scientific">Mythimna separata</name>
    <name type="common">Oriental armyworm</name>
    <name type="synonym">Pseudaletia separata</name>
    <dbReference type="NCBI Taxonomy" id="271217"/>
    <lineage>
        <taxon>Eukaryota</taxon>
        <taxon>Metazoa</taxon>
        <taxon>Ecdysozoa</taxon>
        <taxon>Arthropoda</taxon>
        <taxon>Hexapoda</taxon>
        <taxon>Insecta</taxon>
        <taxon>Pterygota</taxon>
        <taxon>Neoptera</taxon>
        <taxon>Endopterygota</taxon>
        <taxon>Lepidoptera</taxon>
        <taxon>Glossata</taxon>
        <taxon>Ditrysia</taxon>
        <taxon>Noctuoidea</taxon>
        <taxon>Noctuidae</taxon>
        <taxon>Noctuinae</taxon>
        <taxon>Hadenini</taxon>
        <taxon>Mythimna</taxon>
    </lineage>
</organism>
<feature type="domain" description="C-type lectin" evidence="1">
    <location>
        <begin position="60"/>
        <end position="174"/>
    </location>
</feature>
<sequence length="343" mass="39331">MTISSCLSQVDACPVVTKMFSKALLVFLVVYVTSDFSHGQKEMKFFRRDYIYLEAVENFYKFHTIPQTWADAKRVCSQEGASLFYPENDKEVNAVIAIWNANHSNVAGITLGLSDILVEGLFETIDGRPISEVYHKWQPGQPDDYQKKQDCAYLTKKGDMDDGNCDSKYYFICKKSLQSLEWDYKCDLPGNLEYTFNKNIGKCYKLHTNPLSWMDAYAVCRSEESHLAVITNRMEADYLAALTEPASRLRVGGNYLRGMFHIGFHNRLYEGWQTIKGTPLSAANAWWGQYQPEIDDREQCGAMFYTGRLTHIDCALKSFFICEHDAYVGVVNTTLSENEEEYQ</sequence>
<dbReference type="InterPro" id="IPR001304">
    <property type="entry name" value="C-type_lectin-like"/>
</dbReference>
<dbReference type="AlphaFoldDB" id="A0AAD8DTR2"/>
<feature type="domain" description="C-type lectin" evidence="1">
    <location>
        <begin position="199"/>
        <end position="323"/>
    </location>
</feature>
<dbReference type="Proteomes" id="UP001231518">
    <property type="component" value="Chromosome 15"/>
</dbReference>
<dbReference type="Gene3D" id="3.10.100.10">
    <property type="entry name" value="Mannose-Binding Protein A, subunit A"/>
    <property type="match status" value="2"/>
</dbReference>
<dbReference type="PROSITE" id="PS50041">
    <property type="entry name" value="C_TYPE_LECTIN_2"/>
    <property type="match status" value="2"/>
</dbReference>
<dbReference type="PANTHER" id="PTHR22803">
    <property type="entry name" value="MANNOSE, PHOSPHOLIPASE, LECTIN RECEPTOR RELATED"/>
    <property type="match status" value="1"/>
</dbReference>
<gene>
    <name evidence="2" type="ORF">PYW07_003820</name>
</gene>
<dbReference type="CDD" id="cd00037">
    <property type="entry name" value="CLECT"/>
    <property type="match status" value="2"/>
</dbReference>